<dbReference type="PANTHER" id="PTHR38039">
    <property type="entry name" value="TOXIN YOEB"/>
    <property type="match status" value="1"/>
</dbReference>
<protein>
    <recommendedName>
        <fullName evidence="7">Endoribonuclease YoeB</fullName>
    </recommendedName>
    <alternativeName>
        <fullName evidence="6">Putative mRNA interferase YoeB</fullName>
    </alternativeName>
</protein>
<dbReference type="EMBL" id="CAACVJ010000146">
    <property type="protein sequence ID" value="VEP13984.1"/>
    <property type="molecule type" value="Genomic_DNA"/>
</dbReference>
<dbReference type="SUPFAM" id="SSF143011">
    <property type="entry name" value="RelE-like"/>
    <property type="match status" value="1"/>
</dbReference>
<dbReference type="PANTHER" id="PTHR38039:SF1">
    <property type="entry name" value="TOXIN YOEB"/>
    <property type="match status" value="1"/>
</dbReference>
<evidence type="ECO:0000256" key="3">
    <source>
        <dbReference type="ARBA" id="ARBA00022722"/>
    </source>
</evidence>
<dbReference type="RefSeq" id="WP_144864809.1">
    <property type="nucleotide sequence ID" value="NZ_LR213784.1"/>
</dbReference>
<keyword evidence="4" id="KW-0255">Endonuclease</keyword>
<keyword evidence="5" id="KW-0378">Hydrolase</keyword>
<dbReference type="OrthoDB" id="9801102at2"/>
<dbReference type="InterPro" id="IPR009614">
    <property type="entry name" value="YoeB_toxin"/>
</dbReference>
<dbReference type="Gene3D" id="3.30.2310.20">
    <property type="entry name" value="RelE-like"/>
    <property type="match status" value="1"/>
</dbReference>
<evidence type="ECO:0000256" key="7">
    <source>
        <dbReference type="ARBA" id="ARBA00050056"/>
    </source>
</evidence>
<dbReference type="AlphaFoldDB" id="A0A563VRE3"/>
<evidence type="ECO:0000256" key="6">
    <source>
        <dbReference type="ARBA" id="ARBA00030388"/>
    </source>
</evidence>
<dbReference type="Proteomes" id="UP000320055">
    <property type="component" value="Unassembled WGS sequence"/>
</dbReference>
<comment type="similarity">
    <text evidence="1">Belongs to the YoeB family.</text>
</comment>
<proteinExistence type="inferred from homology"/>
<evidence type="ECO:0000256" key="2">
    <source>
        <dbReference type="ARBA" id="ARBA00022649"/>
    </source>
</evidence>
<dbReference type="GO" id="GO:0045892">
    <property type="term" value="P:negative regulation of DNA-templated transcription"/>
    <property type="evidence" value="ECO:0007669"/>
    <property type="project" value="TreeGrafter"/>
</dbReference>
<evidence type="ECO:0000313" key="8">
    <source>
        <dbReference type="EMBL" id="VEP13984.1"/>
    </source>
</evidence>
<evidence type="ECO:0000256" key="1">
    <source>
        <dbReference type="ARBA" id="ARBA00008172"/>
    </source>
</evidence>
<name>A0A563VRE3_9CYAN</name>
<dbReference type="GO" id="GO:0006401">
    <property type="term" value="P:RNA catabolic process"/>
    <property type="evidence" value="ECO:0007669"/>
    <property type="project" value="InterPro"/>
</dbReference>
<keyword evidence="9" id="KW-1185">Reference proteome</keyword>
<evidence type="ECO:0000313" key="9">
    <source>
        <dbReference type="Proteomes" id="UP000320055"/>
    </source>
</evidence>
<keyword evidence="2" id="KW-1277">Toxin-antitoxin system</keyword>
<reference evidence="8 9" key="1">
    <citation type="submission" date="2019-01" db="EMBL/GenBank/DDBJ databases">
        <authorList>
            <person name="Brito A."/>
        </authorList>
    </citation>
    <scope>NUCLEOTIDE SEQUENCE [LARGE SCALE GENOMIC DNA]</scope>
    <source>
        <strain evidence="8">1</strain>
    </source>
</reference>
<evidence type="ECO:0000256" key="4">
    <source>
        <dbReference type="ARBA" id="ARBA00022759"/>
    </source>
</evidence>
<dbReference type="NCBIfam" id="TIGR02116">
    <property type="entry name" value="toxin_Txe_YoeB"/>
    <property type="match status" value="1"/>
</dbReference>
<dbReference type="GO" id="GO:0016787">
    <property type="term" value="F:hydrolase activity"/>
    <property type="evidence" value="ECO:0007669"/>
    <property type="project" value="UniProtKB-KW"/>
</dbReference>
<organism evidence="8 9">
    <name type="scientific">Hyella patelloides LEGE 07179</name>
    <dbReference type="NCBI Taxonomy" id="945734"/>
    <lineage>
        <taxon>Bacteria</taxon>
        <taxon>Bacillati</taxon>
        <taxon>Cyanobacteriota</taxon>
        <taxon>Cyanophyceae</taxon>
        <taxon>Pleurocapsales</taxon>
        <taxon>Hyellaceae</taxon>
        <taxon>Hyella</taxon>
    </lineage>
</organism>
<dbReference type="NCBIfam" id="TIGR02385">
    <property type="entry name" value="RelE_StbE"/>
    <property type="match status" value="1"/>
</dbReference>
<sequence>MAWTIKFSKNALKDVKKLRSANLTSNVNQLIEILKQNSYQPPYEKLSGNLQGYYSRRINIKHRLVYSIDEENKTIKVVSVWSH</sequence>
<dbReference type="InterPro" id="IPR007712">
    <property type="entry name" value="RelE/ParE_toxin"/>
</dbReference>
<evidence type="ECO:0000256" key="5">
    <source>
        <dbReference type="ARBA" id="ARBA00022801"/>
    </source>
</evidence>
<gene>
    <name evidence="8" type="ORF">H1P_230048</name>
</gene>
<dbReference type="InterPro" id="IPR035093">
    <property type="entry name" value="RelE/ParE_toxin_dom_sf"/>
</dbReference>
<keyword evidence="3" id="KW-0540">Nuclease</keyword>
<dbReference type="GO" id="GO:0004519">
    <property type="term" value="F:endonuclease activity"/>
    <property type="evidence" value="ECO:0007669"/>
    <property type="project" value="UniProtKB-KW"/>
</dbReference>
<accession>A0A563VRE3</accession>
<dbReference type="Pfam" id="PF06769">
    <property type="entry name" value="YoeB_toxin"/>
    <property type="match status" value="1"/>
</dbReference>